<proteinExistence type="predicted"/>
<comment type="caution">
    <text evidence="1">The sequence shown here is derived from an EMBL/GenBank/DDBJ whole genome shotgun (WGS) entry which is preliminary data.</text>
</comment>
<dbReference type="Pfam" id="PF13385">
    <property type="entry name" value="Laminin_G_3"/>
    <property type="match status" value="1"/>
</dbReference>
<dbReference type="AlphaFoldDB" id="A0A0F8YG43"/>
<dbReference type="Gene3D" id="2.60.120.200">
    <property type="match status" value="1"/>
</dbReference>
<organism evidence="1">
    <name type="scientific">marine sediment metagenome</name>
    <dbReference type="NCBI Taxonomy" id="412755"/>
    <lineage>
        <taxon>unclassified sequences</taxon>
        <taxon>metagenomes</taxon>
        <taxon>ecological metagenomes</taxon>
    </lineage>
</organism>
<reference evidence="1" key="1">
    <citation type="journal article" date="2015" name="Nature">
        <title>Complex archaea that bridge the gap between prokaryotes and eukaryotes.</title>
        <authorList>
            <person name="Spang A."/>
            <person name="Saw J.H."/>
            <person name="Jorgensen S.L."/>
            <person name="Zaremba-Niedzwiedzka K."/>
            <person name="Martijn J."/>
            <person name="Lind A.E."/>
            <person name="van Eijk R."/>
            <person name="Schleper C."/>
            <person name="Guy L."/>
            <person name="Ettema T.J."/>
        </authorList>
    </citation>
    <scope>NUCLEOTIDE SEQUENCE</scope>
</reference>
<feature type="non-terminal residue" evidence="1">
    <location>
        <position position="1"/>
    </location>
</feature>
<dbReference type="InterPro" id="IPR013320">
    <property type="entry name" value="ConA-like_dom_sf"/>
</dbReference>
<dbReference type="EMBL" id="LAZR01069802">
    <property type="protein sequence ID" value="KKK46991.1"/>
    <property type="molecule type" value="Genomic_DNA"/>
</dbReference>
<gene>
    <name evidence="1" type="ORF">LCGC14_3159660</name>
</gene>
<dbReference type="SUPFAM" id="SSF49899">
    <property type="entry name" value="Concanavalin A-like lectins/glucanases"/>
    <property type="match status" value="1"/>
</dbReference>
<evidence type="ECO:0008006" key="2">
    <source>
        <dbReference type="Google" id="ProtNLM"/>
    </source>
</evidence>
<accession>A0A0F8YG43</accession>
<name>A0A0F8YG43_9ZZZZ</name>
<protein>
    <recommendedName>
        <fullName evidence="2">Laminin G domain-containing protein</fullName>
    </recommendedName>
</protein>
<sequence length="133" mass="14848">PTASASRHFLNVEGGWLVYHNPAGQIYAFVTGSSADAAITPTDYDDDIWHHFAFTWDTNLQQIFIDGAFIISDVPTALVNLSTLSRQIAIGADWRLDRAFYIGYLGLIRFKNYVLTPGQILKRFEATSCLFGV</sequence>
<evidence type="ECO:0000313" key="1">
    <source>
        <dbReference type="EMBL" id="KKK46991.1"/>
    </source>
</evidence>